<keyword evidence="2" id="KW-1185">Reference proteome</keyword>
<accession>A0ABS3T2Y6</accession>
<name>A0ABS3T2Y6_9FLAO</name>
<evidence type="ECO:0008006" key="3">
    <source>
        <dbReference type="Google" id="ProtNLM"/>
    </source>
</evidence>
<sequence length="269" mass="31205">MENVFKVIQRKGLILLALWFVSTVFGQKSNLYIWRYEGKPAIKLNDSISPVTNGAAITKKSKLIMGRDDVAYIINNSGEVFELHETGTFKHKELSKLEPRKARTSFEKKLTTYLWKEFTNSVKKGYNKSGVVYRGDYVELLQPLDSTSLYANEIVFEWKAKENKTKPYYFVLRELGTTETTMIGTYDTKIHLFTDDIRLKNGKSYEWTVVESKYENLDKVNFSTIKILNDSEYQTQKTEIDIFIDFLNSIGYSSEEISDVLCLKIRSCF</sequence>
<dbReference type="EMBL" id="JAGEVF010000006">
    <property type="protein sequence ID" value="MBO3116809.1"/>
    <property type="molecule type" value="Genomic_DNA"/>
</dbReference>
<proteinExistence type="predicted"/>
<reference evidence="1 2" key="1">
    <citation type="submission" date="2021-03" db="EMBL/GenBank/DDBJ databases">
        <title>Winogradskyella sp. nov., isolated from costal sediment.</title>
        <authorList>
            <person name="Gao C."/>
        </authorList>
    </citation>
    <scope>NUCLEOTIDE SEQUENCE [LARGE SCALE GENOMIC DNA]</scope>
    <source>
        <strain evidence="1 2">DF17</strain>
    </source>
</reference>
<protein>
    <recommendedName>
        <fullName evidence="3">GLPGLI family protein</fullName>
    </recommendedName>
</protein>
<organism evidence="1 2">
    <name type="scientific">Winogradskyella pelagia</name>
    <dbReference type="NCBI Taxonomy" id="2819984"/>
    <lineage>
        <taxon>Bacteria</taxon>
        <taxon>Pseudomonadati</taxon>
        <taxon>Bacteroidota</taxon>
        <taxon>Flavobacteriia</taxon>
        <taxon>Flavobacteriales</taxon>
        <taxon>Flavobacteriaceae</taxon>
        <taxon>Winogradskyella</taxon>
    </lineage>
</organism>
<evidence type="ECO:0000313" key="1">
    <source>
        <dbReference type="EMBL" id="MBO3116809.1"/>
    </source>
</evidence>
<evidence type="ECO:0000313" key="2">
    <source>
        <dbReference type="Proteomes" id="UP000676776"/>
    </source>
</evidence>
<dbReference type="RefSeq" id="WP_208154177.1">
    <property type="nucleotide sequence ID" value="NZ_JAGEVF010000006.1"/>
</dbReference>
<comment type="caution">
    <text evidence="1">The sequence shown here is derived from an EMBL/GenBank/DDBJ whole genome shotgun (WGS) entry which is preliminary data.</text>
</comment>
<gene>
    <name evidence="1" type="ORF">J4050_08625</name>
</gene>
<dbReference type="Proteomes" id="UP000676776">
    <property type="component" value="Unassembled WGS sequence"/>
</dbReference>